<dbReference type="InterPro" id="IPR009057">
    <property type="entry name" value="Homeodomain-like_sf"/>
</dbReference>
<evidence type="ECO:0000256" key="3">
    <source>
        <dbReference type="ARBA" id="ARBA00023163"/>
    </source>
</evidence>
<proteinExistence type="predicted"/>
<keyword evidence="2" id="KW-0238">DNA-binding</keyword>
<dbReference type="EMBL" id="CP036264">
    <property type="protein sequence ID" value="QEF99993.1"/>
    <property type="molecule type" value="Genomic_DNA"/>
</dbReference>
<dbReference type="GO" id="GO:0003700">
    <property type="term" value="F:DNA-binding transcription factor activity"/>
    <property type="evidence" value="ECO:0007669"/>
    <property type="project" value="InterPro"/>
</dbReference>
<evidence type="ECO:0000256" key="1">
    <source>
        <dbReference type="ARBA" id="ARBA00023015"/>
    </source>
</evidence>
<dbReference type="InterPro" id="IPR018060">
    <property type="entry name" value="HTH_AraC"/>
</dbReference>
<sequence length="364" mass="40489">MERIGDALHDLALHDVAAAGPCGIATNVDRRPLVPTIADQTPMNACLMNPLQSDPVTELLAKLYLPQWQAAVWHLQPPWGLEVPDGVVSMYVVIRGGGWLVPCRSGSRSPETSPIRVVSGDHLITTDGSPHRLLREPNADTEPVAERLSDSIWPLVPAAHDATTLLYAQFELTDPLINPLAIGLPDLVHLNHRRDQDLKSCVPLIDLVHQTTMDAEPGWQLMVRKLAELVFIRTIATELRRNARCIDGDGQSRLLRAMTDTVIGPVLKQLIESPQQPWSVPAMAQQAKVSKSAFSDRFRNLLGRAPLQYLTELRMQKARQLLRETSVEISHVATLVGYESPSSFSSVFRRWNQCSPAEFRRGRD</sequence>
<dbReference type="Gene3D" id="1.10.10.60">
    <property type="entry name" value="Homeodomain-like"/>
    <property type="match status" value="2"/>
</dbReference>
<keyword evidence="3" id="KW-0804">Transcription</keyword>
<dbReference type="Proteomes" id="UP000321353">
    <property type="component" value="Chromosome"/>
</dbReference>
<dbReference type="GO" id="GO:0043565">
    <property type="term" value="F:sequence-specific DNA binding"/>
    <property type="evidence" value="ECO:0007669"/>
    <property type="project" value="InterPro"/>
</dbReference>
<dbReference type="SMART" id="SM00342">
    <property type="entry name" value="HTH_ARAC"/>
    <property type="match status" value="1"/>
</dbReference>
<organism evidence="5 6">
    <name type="scientific">Stieleria maiorica</name>
    <dbReference type="NCBI Taxonomy" id="2795974"/>
    <lineage>
        <taxon>Bacteria</taxon>
        <taxon>Pseudomonadati</taxon>
        <taxon>Planctomycetota</taxon>
        <taxon>Planctomycetia</taxon>
        <taxon>Pirellulales</taxon>
        <taxon>Pirellulaceae</taxon>
        <taxon>Stieleria</taxon>
    </lineage>
</organism>
<name>A0A5B9MGK0_9BACT</name>
<keyword evidence="1" id="KW-0805">Transcription regulation</keyword>
<dbReference type="InterPro" id="IPR032783">
    <property type="entry name" value="AraC_lig"/>
</dbReference>
<evidence type="ECO:0000256" key="2">
    <source>
        <dbReference type="ARBA" id="ARBA00023125"/>
    </source>
</evidence>
<reference evidence="5 6" key="1">
    <citation type="submission" date="2019-02" db="EMBL/GenBank/DDBJ databases">
        <title>Planctomycetal bacteria perform biofilm scaping via a novel small molecule.</title>
        <authorList>
            <person name="Jeske O."/>
            <person name="Boedeker C."/>
            <person name="Wiegand S."/>
            <person name="Breitling P."/>
            <person name="Kallscheuer N."/>
            <person name="Jogler M."/>
            <person name="Rohde M."/>
            <person name="Petersen J."/>
            <person name="Medema M.H."/>
            <person name="Surup F."/>
            <person name="Jogler C."/>
        </authorList>
    </citation>
    <scope>NUCLEOTIDE SEQUENCE [LARGE SCALE GENOMIC DNA]</scope>
    <source>
        <strain evidence="5 6">Mal15</strain>
    </source>
</reference>
<evidence type="ECO:0000313" key="6">
    <source>
        <dbReference type="Proteomes" id="UP000321353"/>
    </source>
</evidence>
<dbReference type="AlphaFoldDB" id="A0A5B9MGK0"/>
<dbReference type="SUPFAM" id="SSF46689">
    <property type="entry name" value="Homeodomain-like"/>
    <property type="match status" value="2"/>
</dbReference>
<dbReference type="PROSITE" id="PS01124">
    <property type="entry name" value="HTH_ARAC_FAMILY_2"/>
    <property type="match status" value="1"/>
</dbReference>
<feature type="domain" description="HTH araC/xylS-type" evidence="4">
    <location>
        <begin position="264"/>
        <end position="362"/>
    </location>
</feature>
<dbReference type="KEGG" id="smam:Mal15_40600"/>
<protein>
    <submittedName>
        <fullName evidence="5">HTH-type transcriptional activator RhaS</fullName>
    </submittedName>
</protein>
<dbReference type="PANTHER" id="PTHR46796:SF7">
    <property type="entry name" value="ARAC FAMILY TRANSCRIPTIONAL REGULATOR"/>
    <property type="match status" value="1"/>
</dbReference>
<dbReference type="Pfam" id="PF12833">
    <property type="entry name" value="HTH_18"/>
    <property type="match status" value="1"/>
</dbReference>
<dbReference type="InterPro" id="IPR050204">
    <property type="entry name" value="AraC_XylS_family_regulators"/>
</dbReference>
<evidence type="ECO:0000259" key="4">
    <source>
        <dbReference type="PROSITE" id="PS01124"/>
    </source>
</evidence>
<accession>A0A5B9MGK0</accession>
<evidence type="ECO:0000313" key="5">
    <source>
        <dbReference type="EMBL" id="QEF99993.1"/>
    </source>
</evidence>
<dbReference type="Pfam" id="PF12852">
    <property type="entry name" value="Cupin_6"/>
    <property type="match status" value="1"/>
</dbReference>
<dbReference type="PANTHER" id="PTHR46796">
    <property type="entry name" value="HTH-TYPE TRANSCRIPTIONAL ACTIVATOR RHAS-RELATED"/>
    <property type="match status" value="1"/>
</dbReference>
<keyword evidence="6" id="KW-1185">Reference proteome</keyword>
<gene>
    <name evidence="5" type="primary">rhaS</name>
    <name evidence="5" type="ORF">Mal15_40600</name>
</gene>